<evidence type="ECO:0000256" key="1">
    <source>
        <dbReference type="ARBA" id="ARBA00004141"/>
    </source>
</evidence>
<gene>
    <name evidence="7" type="ORF">TCAL_01211</name>
</gene>
<dbReference type="PANTHER" id="PTHR47567:SF1">
    <property type="entry name" value="NAD-DEPENDENT EPIMERASE_DEHYDRATASE DOMAIN-CONTAINING PROTEIN"/>
    <property type="match status" value="1"/>
</dbReference>
<protein>
    <recommendedName>
        <fullName evidence="9">Mitochondrial carrier protein</fullName>
    </recommendedName>
</protein>
<feature type="repeat" description="Solcar" evidence="5">
    <location>
        <begin position="110"/>
        <end position="190"/>
    </location>
</feature>
<evidence type="ECO:0008006" key="9">
    <source>
        <dbReference type="Google" id="ProtNLM"/>
    </source>
</evidence>
<proteinExistence type="inferred from homology"/>
<dbReference type="PANTHER" id="PTHR47567">
    <property type="entry name" value="MITOCHONDRIAL SUBSTRATE/SOLUTE CARRIER"/>
    <property type="match status" value="1"/>
</dbReference>
<keyword evidence="3 5" id="KW-0812">Transmembrane</keyword>
<organism evidence="7 8">
    <name type="scientific">Tigriopus californicus</name>
    <name type="common">Marine copepod</name>
    <dbReference type="NCBI Taxonomy" id="6832"/>
    <lineage>
        <taxon>Eukaryota</taxon>
        <taxon>Metazoa</taxon>
        <taxon>Ecdysozoa</taxon>
        <taxon>Arthropoda</taxon>
        <taxon>Crustacea</taxon>
        <taxon>Multicrustacea</taxon>
        <taxon>Hexanauplia</taxon>
        <taxon>Copepoda</taxon>
        <taxon>Harpacticoida</taxon>
        <taxon>Harpacticidae</taxon>
        <taxon>Tigriopus</taxon>
    </lineage>
</organism>
<keyword evidence="4 5" id="KW-0472">Membrane</keyword>
<evidence type="ECO:0000313" key="7">
    <source>
        <dbReference type="EMBL" id="TRY70844.1"/>
    </source>
</evidence>
<dbReference type="STRING" id="6832.A0A553NZG9"/>
<sequence length="288" mass="31392">MGIEDKNSSNSPLPTPLRAALEKAVQGGKSGAMAMTIQCCTMMWIRTTMNYQYRYGTTTTQAMRTLYQQGGIRRFYRGLAPALFQGPISRFGDTAANAGVNAYLKDSDLPVALRTFCASTAAGGWRIMIMPIDCLKTTLQVEGRDGVALLGKKIKARGPFVLWHGALAAASATAVGHFPWFVTFNYLQETIPLAESTVGNFGRNAGIGFCSSVVSDTISNSLRVIKTTRQTYSEAVTYPEVVRHVIKEDGVLGLFGRGLKTRLLANGLQGLVFSVLYKHFMTMYEAKS</sequence>
<dbReference type="InterPro" id="IPR023395">
    <property type="entry name" value="MCP_dom_sf"/>
</dbReference>
<comment type="similarity">
    <text evidence="2 6">Belongs to the mitochondrial carrier (TC 2.A.29) family.</text>
</comment>
<dbReference type="SUPFAM" id="SSF103506">
    <property type="entry name" value="Mitochondrial carrier"/>
    <property type="match status" value="1"/>
</dbReference>
<evidence type="ECO:0000313" key="8">
    <source>
        <dbReference type="Proteomes" id="UP000318571"/>
    </source>
</evidence>
<dbReference type="Pfam" id="PF00153">
    <property type="entry name" value="Mito_carr"/>
    <property type="match status" value="3"/>
</dbReference>
<dbReference type="Gene3D" id="1.50.40.10">
    <property type="entry name" value="Mitochondrial carrier domain"/>
    <property type="match status" value="1"/>
</dbReference>
<evidence type="ECO:0000256" key="4">
    <source>
        <dbReference type="ARBA" id="ARBA00023136"/>
    </source>
</evidence>
<keyword evidence="6" id="KW-0813">Transport</keyword>
<evidence type="ECO:0000256" key="6">
    <source>
        <dbReference type="RuleBase" id="RU000488"/>
    </source>
</evidence>
<dbReference type="Proteomes" id="UP000318571">
    <property type="component" value="Chromosome 9"/>
</dbReference>
<reference evidence="7 8" key="1">
    <citation type="journal article" date="2018" name="Nat. Ecol. Evol.">
        <title>Genomic signatures of mitonuclear coevolution across populations of Tigriopus californicus.</title>
        <authorList>
            <person name="Barreto F.S."/>
            <person name="Watson E.T."/>
            <person name="Lima T.G."/>
            <person name="Willett C.S."/>
            <person name="Edmands S."/>
            <person name="Li W."/>
            <person name="Burton R.S."/>
        </authorList>
    </citation>
    <scope>NUCLEOTIDE SEQUENCE [LARGE SCALE GENOMIC DNA]</scope>
    <source>
        <strain evidence="7 8">San Diego</strain>
    </source>
</reference>
<dbReference type="GO" id="GO:0016020">
    <property type="term" value="C:membrane"/>
    <property type="evidence" value="ECO:0007669"/>
    <property type="project" value="UniProtKB-SubCell"/>
</dbReference>
<dbReference type="EMBL" id="VCGU01000009">
    <property type="protein sequence ID" value="TRY70844.1"/>
    <property type="molecule type" value="Genomic_DNA"/>
</dbReference>
<accession>A0A553NZG9</accession>
<evidence type="ECO:0000256" key="2">
    <source>
        <dbReference type="ARBA" id="ARBA00006375"/>
    </source>
</evidence>
<comment type="caution">
    <text evidence="7">The sequence shown here is derived from an EMBL/GenBank/DDBJ whole genome shotgun (WGS) entry which is preliminary data.</text>
</comment>
<name>A0A553NZG9_TIGCA</name>
<evidence type="ECO:0000256" key="5">
    <source>
        <dbReference type="PROSITE-ProRule" id="PRU00282"/>
    </source>
</evidence>
<dbReference type="AlphaFoldDB" id="A0A553NZG9"/>
<dbReference type="InterPro" id="IPR018108">
    <property type="entry name" value="MCP_transmembrane"/>
</dbReference>
<dbReference type="OrthoDB" id="409948at2759"/>
<comment type="subcellular location">
    <subcellularLocation>
        <location evidence="1">Membrane</location>
        <topology evidence="1">Multi-pass membrane protein</topology>
    </subcellularLocation>
</comment>
<keyword evidence="8" id="KW-1185">Reference proteome</keyword>
<evidence type="ECO:0000256" key="3">
    <source>
        <dbReference type="ARBA" id="ARBA00022692"/>
    </source>
</evidence>
<dbReference type="PROSITE" id="PS50920">
    <property type="entry name" value="SOLCAR"/>
    <property type="match status" value="1"/>
</dbReference>